<protein>
    <submittedName>
        <fullName evidence="3">Uncharacterized protein</fullName>
    </submittedName>
</protein>
<gene>
    <name evidence="3" type="ORF">O181_036241</name>
</gene>
<organism evidence="3 4">
    <name type="scientific">Austropuccinia psidii MF-1</name>
    <dbReference type="NCBI Taxonomy" id="1389203"/>
    <lineage>
        <taxon>Eukaryota</taxon>
        <taxon>Fungi</taxon>
        <taxon>Dikarya</taxon>
        <taxon>Basidiomycota</taxon>
        <taxon>Pucciniomycotina</taxon>
        <taxon>Pucciniomycetes</taxon>
        <taxon>Pucciniales</taxon>
        <taxon>Sphaerophragmiaceae</taxon>
        <taxon>Austropuccinia</taxon>
    </lineage>
</organism>
<comment type="caution">
    <text evidence="3">The sequence shown here is derived from an EMBL/GenBank/DDBJ whole genome shotgun (WGS) entry which is preliminary data.</text>
</comment>
<keyword evidence="4" id="KW-1185">Reference proteome</keyword>
<dbReference type="AlphaFoldDB" id="A0A9Q3H9R3"/>
<proteinExistence type="predicted"/>
<dbReference type="EMBL" id="AVOT02013671">
    <property type="protein sequence ID" value="MBW0496526.1"/>
    <property type="molecule type" value="Genomic_DNA"/>
</dbReference>
<dbReference type="Proteomes" id="UP000765509">
    <property type="component" value="Unassembled WGS sequence"/>
</dbReference>
<evidence type="ECO:0000256" key="1">
    <source>
        <dbReference type="SAM" id="MobiDB-lite"/>
    </source>
</evidence>
<feature type="region of interest" description="Disordered" evidence="1">
    <location>
        <begin position="149"/>
        <end position="181"/>
    </location>
</feature>
<name>A0A9Q3H9R3_9BASI</name>
<feature type="signal peptide" evidence="2">
    <location>
        <begin position="1"/>
        <end position="21"/>
    </location>
</feature>
<evidence type="ECO:0000256" key="2">
    <source>
        <dbReference type="SAM" id="SignalP"/>
    </source>
</evidence>
<evidence type="ECO:0000313" key="4">
    <source>
        <dbReference type="Proteomes" id="UP000765509"/>
    </source>
</evidence>
<accession>A0A9Q3H9R3</accession>
<reference evidence="3" key="1">
    <citation type="submission" date="2021-03" db="EMBL/GenBank/DDBJ databases">
        <title>Draft genome sequence of rust myrtle Austropuccinia psidii MF-1, a brazilian biotype.</title>
        <authorList>
            <person name="Quecine M.C."/>
            <person name="Pachon D.M.R."/>
            <person name="Bonatelli M.L."/>
            <person name="Correr F.H."/>
            <person name="Franceschini L.M."/>
            <person name="Leite T.F."/>
            <person name="Margarido G.R.A."/>
            <person name="Almeida C.A."/>
            <person name="Ferrarezi J.A."/>
            <person name="Labate C.A."/>
        </authorList>
    </citation>
    <scope>NUCLEOTIDE SEQUENCE</scope>
    <source>
        <strain evidence="3">MF-1</strain>
    </source>
</reference>
<sequence>MARPVLLSILLIYFVTPFVQLVDPGHPSFLPLSQTVASHKRPLVDLNINPNSPSQTAICNKRPSFDLNLPPEFSLQAATCGRTPLLDLSLHPCSFPQADKRPFFDADLHSARSTPTKEYEPQKKFLLSPEGSLHRDDSASDELTDATVDISWNHTSQTSSANTGTTEAVSMSDGADGSPDDQSILTIKAQVTWPTVIELEDQLLFSGDGVKFTHRRGFRDKAIYNAYYKFAKDLTEMDELKRDVDLLYKTLQNIFPSKRSTLPLFHYSGSQKLSFISFCIGTAWAQIHCISCLIPCFSFDIIHARSAIALWTSLLKLALDDEGKFPIMLPQRSENAHKLDVTEKAKRLKHNLETRKTMNPNRKTSSAWFLTEVWLQLTFKSFYENYAIETQANFKTKFKEIINKNIILNRYREKKIEFAN</sequence>
<feature type="chain" id="PRO_5040468330" evidence="2">
    <location>
        <begin position="22"/>
        <end position="420"/>
    </location>
</feature>
<feature type="compositionally biased region" description="Polar residues" evidence="1">
    <location>
        <begin position="150"/>
        <end position="169"/>
    </location>
</feature>
<evidence type="ECO:0000313" key="3">
    <source>
        <dbReference type="EMBL" id="MBW0496526.1"/>
    </source>
</evidence>
<keyword evidence="2" id="KW-0732">Signal</keyword>